<protein>
    <submittedName>
        <fullName evidence="1">Uncharacterized protein</fullName>
    </submittedName>
</protein>
<dbReference type="EMBL" id="UGQL01000002">
    <property type="protein sequence ID" value="STZ70067.1"/>
    <property type="molecule type" value="Genomic_DNA"/>
</dbReference>
<keyword evidence="2" id="KW-1185">Reference proteome</keyword>
<evidence type="ECO:0000313" key="2">
    <source>
        <dbReference type="Proteomes" id="UP000255024"/>
    </source>
</evidence>
<dbReference type="AlphaFoldDB" id="A0A378U4K3"/>
<accession>A0A378U4K3</accession>
<gene>
    <name evidence="1" type="ORF">NCTC11179_03592</name>
</gene>
<dbReference type="RefSeq" id="WP_115092635.1">
    <property type="nucleotide sequence ID" value="NZ_CP068107.1"/>
</dbReference>
<name>A0A378U4K3_MYROD</name>
<evidence type="ECO:0000313" key="1">
    <source>
        <dbReference type="EMBL" id="STZ70067.1"/>
    </source>
</evidence>
<proteinExistence type="predicted"/>
<dbReference type="Proteomes" id="UP000255024">
    <property type="component" value="Unassembled WGS sequence"/>
</dbReference>
<sequence length="227" mass="25626">MKKIAPFLLVLILVLSCKNKNTLDPVALAVAYDEINIVYDKINSAFINKDGTSLYDNLDQESIEYYEGILTAVKTKNIDGTLVDQMNIANGLLLLSDEDLQTIDTKKFVEILFLNSAVDDKKIEVLSSAVLANLEIEENTATGTIFGIQPANFFKEKGQWKYSLLDSRILSETVLREAQEANNMTNKEFLIMLLSTSDFTQNPNIKRDFTEVFNLIQEERQIRGDKA</sequence>
<dbReference type="PROSITE" id="PS51257">
    <property type="entry name" value="PROKAR_LIPOPROTEIN"/>
    <property type="match status" value="1"/>
</dbReference>
<organism evidence="1 2">
    <name type="scientific">Myroides odoratus</name>
    <name type="common">Flavobacterium odoratum</name>
    <dbReference type="NCBI Taxonomy" id="256"/>
    <lineage>
        <taxon>Bacteria</taxon>
        <taxon>Pseudomonadati</taxon>
        <taxon>Bacteroidota</taxon>
        <taxon>Flavobacteriia</taxon>
        <taxon>Flavobacteriales</taxon>
        <taxon>Flavobacteriaceae</taxon>
        <taxon>Myroides</taxon>
    </lineage>
</organism>
<reference evidence="1 2" key="1">
    <citation type="submission" date="2018-06" db="EMBL/GenBank/DDBJ databases">
        <authorList>
            <consortium name="Pathogen Informatics"/>
            <person name="Doyle S."/>
        </authorList>
    </citation>
    <scope>NUCLEOTIDE SEQUENCE [LARGE SCALE GENOMIC DNA]</scope>
    <source>
        <strain evidence="1 2">NCTC11179</strain>
    </source>
</reference>